<evidence type="ECO:0008006" key="4">
    <source>
        <dbReference type="Google" id="ProtNLM"/>
    </source>
</evidence>
<dbReference type="Proteomes" id="UP001159428">
    <property type="component" value="Unassembled WGS sequence"/>
</dbReference>
<evidence type="ECO:0000313" key="2">
    <source>
        <dbReference type="EMBL" id="CAH3127369.1"/>
    </source>
</evidence>
<organism evidence="2 3">
    <name type="scientific">Pocillopora meandrina</name>
    <dbReference type="NCBI Taxonomy" id="46732"/>
    <lineage>
        <taxon>Eukaryota</taxon>
        <taxon>Metazoa</taxon>
        <taxon>Cnidaria</taxon>
        <taxon>Anthozoa</taxon>
        <taxon>Hexacorallia</taxon>
        <taxon>Scleractinia</taxon>
        <taxon>Astrocoeniina</taxon>
        <taxon>Pocilloporidae</taxon>
        <taxon>Pocillopora</taxon>
    </lineage>
</organism>
<dbReference type="EMBL" id="CALNXJ010000022">
    <property type="protein sequence ID" value="CAH3127369.1"/>
    <property type="molecule type" value="Genomic_DNA"/>
</dbReference>
<accession>A0AAU9WV77</accession>
<sequence>MFQIGNRKFKVNVSGGHVLCGDNSRMDVTYRTGNKTRYHTLSSKSTFAKITGPDQLISSIPYTVYSQLSALLIRDRIDLAAKLFNLTLEEAISLKDNTDHECHGMDAIFQLMKERNVNLGHLVEVLREMQRYDALSVLIKAGYPDHPDLHPSVSASYSTGPSVRTTTERITGPEQLLKDVPSSTLSELVMLLNNPSPLRNNWKAMAAEMSLSFQTVQSLDYYGADGMMNGVLEIMFQRAKTVRHLVDMLRNIQRPDVIAILVKAGLQEGDVHLIDLSDDANTEDLSNDNVSRVTIKTTSSTNSIDHKQSSGHTHALWENPSKDTPRQGSVPESSNVTNSRRSLQEPLDNTIPRVESDGAPFGTALGVCVVPVNITADERHKEEVVALERQDFKNSIIYRIIRLIVVTYSVLRDSFSLGSRQKHIVSSCV</sequence>
<comment type="caution">
    <text evidence="2">The sequence shown here is derived from an EMBL/GenBank/DDBJ whole genome shotgun (WGS) entry which is preliminary data.</text>
</comment>
<dbReference type="Gene3D" id="1.10.533.10">
    <property type="entry name" value="Death Domain, Fas"/>
    <property type="match status" value="1"/>
</dbReference>
<evidence type="ECO:0000256" key="1">
    <source>
        <dbReference type="SAM" id="MobiDB-lite"/>
    </source>
</evidence>
<keyword evidence="3" id="KW-1185">Reference proteome</keyword>
<feature type="compositionally biased region" description="Polar residues" evidence="1">
    <location>
        <begin position="326"/>
        <end position="341"/>
    </location>
</feature>
<dbReference type="SUPFAM" id="SSF47986">
    <property type="entry name" value="DEATH domain"/>
    <property type="match status" value="2"/>
</dbReference>
<feature type="region of interest" description="Disordered" evidence="1">
    <location>
        <begin position="297"/>
        <end position="355"/>
    </location>
</feature>
<proteinExistence type="predicted"/>
<dbReference type="InterPro" id="IPR011029">
    <property type="entry name" value="DEATH-like_dom_sf"/>
</dbReference>
<name>A0AAU9WV77_9CNID</name>
<protein>
    <recommendedName>
        <fullName evidence="4">Death domain-containing protein</fullName>
    </recommendedName>
</protein>
<reference evidence="2 3" key="1">
    <citation type="submission" date="2022-05" db="EMBL/GenBank/DDBJ databases">
        <authorList>
            <consortium name="Genoscope - CEA"/>
            <person name="William W."/>
        </authorList>
    </citation>
    <scope>NUCLEOTIDE SEQUENCE [LARGE SCALE GENOMIC DNA]</scope>
</reference>
<dbReference type="AlphaFoldDB" id="A0AAU9WV77"/>
<evidence type="ECO:0000313" key="3">
    <source>
        <dbReference type="Proteomes" id="UP001159428"/>
    </source>
</evidence>
<gene>
    <name evidence="2" type="ORF">PMEA_00012520</name>
</gene>